<reference evidence="2" key="2">
    <citation type="journal article" date="2021" name="PeerJ">
        <title>Extensive microbial diversity within the chicken gut microbiome revealed by metagenomics and culture.</title>
        <authorList>
            <person name="Gilroy R."/>
            <person name="Ravi A."/>
            <person name="Getino M."/>
            <person name="Pursley I."/>
            <person name="Horton D.L."/>
            <person name="Alikhan N.F."/>
            <person name="Baker D."/>
            <person name="Gharbi K."/>
            <person name="Hall N."/>
            <person name="Watson M."/>
            <person name="Adriaenssens E.M."/>
            <person name="Foster-Nyarko E."/>
            <person name="Jarju S."/>
            <person name="Secka A."/>
            <person name="Antonio M."/>
            <person name="Oren A."/>
            <person name="Chaudhuri R.R."/>
            <person name="La Ragione R."/>
            <person name="Hildebrand F."/>
            <person name="Pallen M.J."/>
        </authorList>
    </citation>
    <scope>NUCLEOTIDE SEQUENCE</scope>
    <source>
        <strain evidence="2">ChiHjej13B12-12457</strain>
    </source>
</reference>
<dbReference type="Proteomes" id="UP000886744">
    <property type="component" value="Unassembled WGS sequence"/>
</dbReference>
<name>A0A9D1E135_9BACT</name>
<reference evidence="2" key="1">
    <citation type="submission" date="2020-10" db="EMBL/GenBank/DDBJ databases">
        <authorList>
            <person name="Gilroy R."/>
        </authorList>
    </citation>
    <scope>NUCLEOTIDE SEQUENCE</scope>
    <source>
        <strain evidence="2">ChiHjej13B12-12457</strain>
    </source>
</reference>
<dbReference type="EMBL" id="DVHI01000061">
    <property type="protein sequence ID" value="HIR62849.1"/>
    <property type="molecule type" value="Genomic_DNA"/>
</dbReference>
<sequence length="56" mass="6457">MEKVKEEKIGQTQEQQFQQGSTNSIGIGEKRKVSRTWEAAMRLKGSIEVYDPKFLL</sequence>
<protein>
    <submittedName>
        <fullName evidence="2">Uncharacterized protein</fullName>
    </submittedName>
</protein>
<proteinExistence type="predicted"/>
<feature type="region of interest" description="Disordered" evidence="1">
    <location>
        <begin position="1"/>
        <end position="29"/>
    </location>
</feature>
<comment type="caution">
    <text evidence="2">The sequence shown here is derived from an EMBL/GenBank/DDBJ whole genome shotgun (WGS) entry which is preliminary data.</text>
</comment>
<accession>A0A9D1E135</accession>
<evidence type="ECO:0000313" key="2">
    <source>
        <dbReference type="EMBL" id="HIR62849.1"/>
    </source>
</evidence>
<dbReference type="AlphaFoldDB" id="A0A9D1E135"/>
<evidence type="ECO:0000256" key="1">
    <source>
        <dbReference type="SAM" id="MobiDB-lite"/>
    </source>
</evidence>
<evidence type="ECO:0000313" key="3">
    <source>
        <dbReference type="Proteomes" id="UP000886744"/>
    </source>
</evidence>
<gene>
    <name evidence="2" type="ORF">IAC94_04935</name>
</gene>
<organism evidence="2 3">
    <name type="scientific">Candidatus Coprenecus avistercoris</name>
    <dbReference type="NCBI Taxonomy" id="2840730"/>
    <lineage>
        <taxon>Bacteria</taxon>
        <taxon>Pseudomonadati</taxon>
        <taxon>Bacteroidota</taxon>
        <taxon>Bacteroidia</taxon>
        <taxon>Bacteroidales</taxon>
        <taxon>Rikenellaceae</taxon>
        <taxon>Rikenellaceae incertae sedis</taxon>
        <taxon>Candidatus Coprenecus</taxon>
    </lineage>
</organism>